<protein>
    <recommendedName>
        <fullName evidence="1">Bacteriophage phiJL001 Gp84 C-terminal domain-containing protein</fullName>
    </recommendedName>
</protein>
<feature type="domain" description="Bacteriophage phiJL001 Gp84 C-terminal" evidence="1">
    <location>
        <begin position="204"/>
        <end position="280"/>
    </location>
</feature>
<proteinExistence type="predicted"/>
<dbReference type="NCBIfam" id="TIGR02218">
    <property type="entry name" value="phg_TIGR02218"/>
    <property type="match status" value="1"/>
</dbReference>
<dbReference type="RefSeq" id="WP_087620600.1">
    <property type="nucleotide sequence ID" value="NZ_NEXX01000003.1"/>
</dbReference>
<sequence length="285" mass="31800">MRQVSDRLKALLAGNQFVMAELYTIQTTQGNIYRYTNYDYHLTVGGFLYRSDGPIIERDSLSYKVGIELDSLSVTVLVNDDVMLGSLPFLQAVHNGQLDGARFKLERVFIDIADPFDTGAETIKLFEGLIVEPDFTRNSLEFSVKSDLDVLDVQMPRDLWQPGCKNTLFDAGCGLSREEHAVTAIVEAGSTLNRIVCSLNQPQGYFTQGVVQFSQGINQGIKRTIRLHESGSLLLTLPLLELPAVGEQISVYPGCDKRLETCDNRFNNLNRFRGEPFIPVPETAV</sequence>
<dbReference type="Pfam" id="PF09356">
    <property type="entry name" value="Phage_BR0599"/>
    <property type="match status" value="1"/>
</dbReference>
<dbReference type="InterPro" id="IPR011928">
    <property type="entry name" value="Phage_phiJL001_Gp84"/>
</dbReference>
<gene>
    <name evidence="2" type="ORF">CAP51_09895</name>
</gene>
<name>A0A1Z9YXR7_9GAMM</name>
<accession>A0A1Z9YXR7</accession>
<keyword evidence="3" id="KW-1185">Reference proteome</keyword>
<dbReference type="OrthoDB" id="6021215at2"/>
<dbReference type="Pfam" id="PF09931">
    <property type="entry name" value="Phage_phiJL001_Gp84_N"/>
    <property type="match status" value="1"/>
</dbReference>
<evidence type="ECO:0000313" key="3">
    <source>
        <dbReference type="Proteomes" id="UP000196536"/>
    </source>
</evidence>
<reference evidence="2 3" key="1">
    <citation type="submission" date="2017-05" db="EMBL/GenBank/DDBJ databases">
        <title>Acinetobacter populi ANC 5415 (= PBJ7), whole genome shotgun sequencing project.</title>
        <authorList>
            <person name="Nemec A."/>
            <person name="Radolfova-Krizova L."/>
        </authorList>
    </citation>
    <scope>NUCLEOTIDE SEQUENCE [LARGE SCALE GENOMIC DNA]</scope>
    <source>
        <strain evidence="2 3">PBJ7</strain>
    </source>
</reference>
<dbReference type="InterPro" id="IPR018964">
    <property type="entry name" value="Phage_phiJL001_Gp84_C"/>
</dbReference>
<evidence type="ECO:0000259" key="1">
    <source>
        <dbReference type="Pfam" id="PF09356"/>
    </source>
</evidence>
<organism evidence="2 3">
    <name type="scientific">Acinetobacter populi</name>
    <dbReference type="NCBI Taxonomy" id="1582270"/>
    <lineage>
        <taxon>Bacteria</taxon>
        <taxon>Pseudomonadati</taxon>
        <taxon>Pseudomonadota</taxon>
        <taxon>Gammaproteobacteria</taxon>
        <taxon>Moraxellales</taxon>
        <taxon>Moraxellaceae</taxon>
        <taxon>Acinetobacter</taxon>
    </lineage>
</organism>
<evidence type="ECO:0000313" key="2">
    <source>
        <dbReference type="EMBL" id="OUY06998.1"/>
    </source>
</evidence>
<dbReference type="EMBL" id="NEXX01000003">
    <property type="protein sequence ID" value="OUY06998.1"/>
    <property type="molecule type" value="Genomic_DNA"/>
</dbReference>
<dbReference type="AlphaFoldDB" id="A0A1Z9YXR7"/>
<comment type="caution">
    <text evidence="2">The sequence shown here is derived from an EMBL/GenBank/DDBJ whole genome shotgun (WGS) entry which is preliminary data.</text>
</comment>
<dbReference type="Proteomes" id="UP000196536">
    <property type="component" value="Unassembled WGS sequence"/>
</dbReference>